<dbReference type="OMA" id="ASLCRGM"/>
<reference evidence="2 3" key="1">
    <citation type="journal article" date="2014" name="Curr. Biol.">
        <title>The genome of the clonal raider ant Cerapachys biroi.</title>
        <authorList>
            <person name="Oxley P.R."/>
            <person name="Ji L."/>
            <person name="Fetter-Pruneda I."/>
            <person name="McKenzie S.K."/>
            <person name="Li C."/>
            <person name="Hu H."/>
            <person name="Zhang G."/>
            <person name="Kronauer D.J."/>
        </authorList>
    </citation>
    <scope>NUCLEOTIDE SEQUENCE [LARGE SCALE GENOMIC DNA]</scope>
</reference>
<evidence type="ECO:0000313" key="2">
    <source>
        <dbReference type="EMBL" id="EZA58575.1"/>
    </source>
</evidence>
<feature type="domain" description="C-type lectin" evidence="1">
    <location>
        <begin position="55"/>
        <end position="171"/>
    </location>
</feature>
<dbReference type="InterPro" id="IPR016187">
    <property type="entry name" value="CTDL_fold"/>
</dbReference>
<dbReference type="Pfam" id="PF00059">
    <property type="entry name" value="Lectin_C"/>
    <property type="match status" value="1"/>
</dbReference>
<proteinExistence type="predicted"/>
<dbReference type="Gene3D" id="3.10.100.10">
    <property type="entry name" value="Mannose-Binding Protein A, subunit A"/>
    <property type="match status" value="1"/>
</dbReference>
<accession>A0A026WRB2</accession>
<dbReference type="SMART" id="SM00034">
    <property type="entry name" value="CLECT"/>
    <property type="match status" value="1"/>
</dbReference>
<gene>
    <name evidence="2" type="ORF">X777_14737</name>
</gene>
<organism evidence="2 3">
    <name type="scientific">Ooceraea biroi</name>
    <name type="common">Clonal raider ant</name>
    <name type="synonym">Cerapachys biroi</name>
    <dbReference type="NCBI Taxonomy" id="2015173"/>
    <lineage>
        <taxon>Eukaryota</taxon>
        <taxon>Metazoa</taxon>
        <taxon>Ecdysozoa</taxon>
        <taxon>Arthropoda</taxon>
        <taxon>Hexapoda</taxon>
        <taxon>Insecta</taxon>
        <taxon>Pterygota</taxon>
        <taxon>Neoptera</taxon>
        <taxon>Endopterygota</taxon>
        <taxon>Hymenoptera</taxon>
        <taxon>Apocrita</taxon>
        <taxon>Aculeata</taxon>
        <taxon>Formicoidea</taxon>
        <taxon>Formicidae</taxon>
        <taxon>Dorylinae</taxon>
        <taxon>Ooceraea</taxon>
    </lineage>
</organism>
<keyword evidence="2" id="KW-0449">Lipoprotein</keyword>
<keyword evidence="2" id="KW-0675">Receptor</keyword>
<evidence type="ECO:0000313" key="3">
    <source>
        <dbReference type="Proteomes" id="UP000053097"/>
    </source>
</evidence>
<dbReference type="EMBL" id="KK107119">
    <property type="protein sequence ID" value="EZA58575.1"/>
    <property type="molecule type" value="Genomic_DNA"/>
</dbReference>
<evidence type="ECO:0000259" key="1">
    <source>
        <dbReference type="PROSITE" id="PS50041"/>
    </source>
</evidence>
<sequence>MLIAIMNVVFGAIEKLVYRVDYLEKRVRRAEELLYYVIAGNNKMKEPCPANYTRMGQNCYHFSNRDFNWKSSASLCRGMGGHLVEFDSIEESQDVIAGLMSDSNLKGKNFWTGGLNPGLLWIWAFLCHAQVTLTLKNVLNFRCLKLTYNASSKIYSYRGEDCGLRQRYICELTVDDESANKIERTARLLIDKDN</sequence>
<dbReference type="CDD" id="cd00037">
    <property type="entry name" value="CLECT"/>
    <property type="match status" value="1"/>
</dbReference>
<dbReference type="InterPro" id="IPR016186">
    <property type="entry name" value="C-type_lectin-like/link_sf"/>
</dbReference>
<dbReference type="PROSITE" id="PS50041">
    <property type="entry name" value="C_TYPE_LECTIN_2"/>
    <property type="match status" value="1"/>
</dbReference>
<protein>
    <submittedName>
        <fullName evidence="2">Oxidized low-density lipoprotein receptor</fullName>
    </submittedName>
</protein>
<dbReference type="SUPFAM" id="SSF56436">
    <property type="entry name" value="C-type lectin-like"/>
    <property type="match status" value="1"/>
</dbReference>
<name>A0A026WRB2_OOCBI</name>
<dbReference type="InterPro" id="IPR001304">
    <property type="entry name" value="C-type_lectin-like"/>
</dbReference>
<dbReference type="OrthoDB" id="2142683at2759"/>
<dbReference type="Proteomes" id="UP000053097">
    <property type="component" value="Unassembled WGS sequence"/>
</dbReference>
<keyword evidence="3" id="KW-1185">Reference proteome</keyword>
<dbReference type="AlphaFoldDB" id="A0A026WRB2"/>